<feature type="domain" description="DUF6824" evidence="2">
    <location>
        <begin position="82"/>
        <end position="168"/>
    </location>
</feature>
<gene>
    <name evidence="3" type="ORF">CYCCA115_LOCUS6663</name>
</gene>
<proteinExistence type="predicted"/>
<comment type="caution">
    <text evidence="3">The sequence shown here is derived from an EMBL/GenBank/DDBJ whole genome shotgun (WGS) entry which is preliminary data.</text>
</comment>
<name>A0AAD2FHL3_9STRA</name>
<accession>A0AAD2FHL3</accession>
<sequence>MVTSASIKMLPYQERVKLRVHLGSHTECPYLLASYGITRGSLPLKGKETTATHQRNTSCHDTASGPNSANGNDVLCLAKRVKGVGNERLHSLALIYLSAYDNGSISNHRTIVAGIIDEVHRHGGRFLKPDPRAASETDLMPSEDEGKIIWMELSPDEQRVKVTQLFRNLRRRRSRPSANSASSAGLSSLTPSFISRPTEIVDQVSPNNVLFGPRLTHPGNRQL</sequence>
<protein>
    <recommendedName>
        <fullName evidence="2">DUF6824 domain-containing protein</fullName>
    </recommendedName>
</protein>
<evidence type="ECO:0000259" key="2">
    <source>
        <dbReference type="Pfam" id="PF20710"/>
    </source>
</evidence>
<dbReference type="AlphaFoldDB" id="A0AAD2FHL3"/>
<evidence type="ECO:0000256" key="1">
    <source>
        <dbReference type="SAM" id="MobiDB-lite"/>
    </source>
</evidence>
<feature type="compositionally biased region" description="Polar residues" evidence="1">
    <location>
        <begin position="51"/>
        <end position="65"/>
    </location>
</feature>
<dbReference type="Pfam" id="PF20710">
    <property type="entry name" value="DUF6824"/>
    <property type="match status" value="1"/>
</dbReference>
<organism evidence="3 4">
    <name type="scientific">Cylindrotheca closterium</name>
    <dbReference type="NCBI Taxonomy" id="2856"/>
    <lineage>
        <taxon>Eukaryota</taxon>
        <taxon>Sar</taxon>
        <taxon>Stramenopiles</taxon>
        <taxon>Ochrophyta</taxon>
        <taxon>Bacillariophyta</taxon>
        <taxon>Bacillariophyceae</taxon>
        <taxon>Bacillariophycidae</taxon>
        <taxon>Bacillariales</taxon>
        <taxon>Bacillariaceae</taxon>
        <taxon>Cylindrotheca</taxon>
    </lineage>
</organism>
<evidence type="ECO:0000313" key="3">
    <source>
        <dbReference type="EMBL" id="CAJ1939612.1"/>
    </source>
</evidence>
<dbReference type="Proteomes" id="UP001295423">
    <property type="component" value="Unassembled WGS sequence"/>
</dbReference>
<feature type="region of interest" description="Disordered" evidence="1">
    <location>
        <begin position="46"/>
        <end position="65"/>
    </location>
</feature>
<keyword evidence="4" id="KW-1185">Reference proteome</keyword>
<dbReference type="EMBL" id="CAKOGP040000817">
    <property type="protein sequence ID" value="CAJ1939612.1"/>
    <property type="molecule type" value="Genomic_DNA"/>
</dbReference>
<reference evidence="3" key="1">
    <citation type="submission" date="2023-08" db="EMBL/GenBank/DDBJ databases">
        <authorList>
            <person name="Audoor S."/>
            <person name="Bilcke G."/>
        </authorList>
    </citation>
    <scope>NUCLEOTIDE SEQUENCE</scope>
</reference>
<evidence type="ECO:0000313" key="4">
    <source>
        <dbReference type="Proteomes" id="UP001295423"/>
    </source>
</evidence>
<dbReference type="InterPro" id="IPR049227">
    <property type="entry name" value="DUF6824"/>
</dbReference>